<dbReference type="Proteomes" id="UP001155241">
    <property type="component" value="Unassembled WGS sequence"/>
</dbReference>
<comment type="caution">
    <text evidence="1">The sequence shown here is derived from an EMBL/GenBank/DDBJ whole genome shotgun (WGS) entry which is preliminary data.</text>
</comment>
<dbReference type="SUPFAM" id="SSF48208">
    <property type="entry name" value="Six-hairpin glycosidases"/>
    <property type="match status" value="1"/>
</dbReference>
<dbReference type="PANTHER" id="PTHR47791:SF4">
    <property type="entry name" value="(PUTATIVE SECRETED PROTEIN)-RELATED"/>
    <property type="match status" value="1"/>
</dbReference>
<dbReference type="AlphaFoldDB" id="A0A9X2FJC7"/>
<dbReference type="RefSeq" id="WP_252856239.1">
    <property type="nucleotide sequence ID" value="NZ_JAMXLR010000095.1"/>
</dbReference>
<name>A0A9X2FJC7_9BACT</name>
<keyword evidence="2" id="KW-1185">Reference proteome</keyword>
<dbReference type="Pfam" id="PF03663">
    <property type="entry name" value="Glyco_hydro_76"/>
    <property type="match status" value="1"/>
</dbReference>
<dbReference type="GO" id="GO:0016787">
    <property type="term" value="F:hydrolase activity"/>
    <property type="evidence" value="ECO:0007669"/>
    <property type="project" value="UniProtKB-KW"/>
</dbReference>
<keyword evidence="1" id="KW-0378">Hydrolase</keyword>
<dbReference type="InterPro" id="IPR053169">
    <property type="entry name" value="MUG_Protein"/>
</dbReference>
<sequence>MASLSRVWRCGLGLALLVGICPAVRGVELATLQAWGMEVAQEIESTLRLERSSLYAETANLGGGQYGGANGRAFVWPAATQFRVLDSLVQIDPTTYAPELRAFSNQLRNDYWRNGGYSAVAFASDHYYDDNGHLVVSMVEAYNLTGDEVYKTRAIETYDFVLSGEDDAGGGGIYFRRGDYGSKDTVSTLQGARAAAMLYNATGEQQYLDDAERLMEWTNSHVQQAGGRYWQRFRLDTMQADGVDIVNATGIGISANIELYDATGDLAYLHEAQRVAYSGVGRFFNSSTGALNDESYWAFEMVDALNDLYLRDGNRSWRSAVHGAMEWMHDNKRDPNGHYPLFWGREGVQTETLTEWNLNEQAAAARALLDTSVTELLPGDFNDDGVVDMADYVVWRNNVGAHRGTLPNDTSQQVVGTTQYLAWKRNFGATDSSAPSSLAAAAVPEPATLLLWVAAIALLTCGRRPA</sequence>
<proteinExistence type="predicted"/>
<evidence type="ECO:0000313" key="2">
    <source>
        <dbReference type="Proteomes" id="UP001155241"/>
    </source>
</evidence>
<evidence type="ECO:0000313" key="1">
    <source>
        <dbReference type="EMBL" id="MCO6048126.1"/>
    </source>
</evidence>
<dbReference type="InterPro" id="IPR018247">
    <property type="entry name" value="EF_Hand_1_Ca_BS"/>
</dbReference>
<dbReference type="EMBL" id="JAMXLR010000095">
    <property type="protein sequence ID" value="MCO6048126.1"/>
    <property type="molecule type" value="Genomic_DNA"/>
</dbReference>
<reference evidence="1" key="1">
    <citation type="submission" date="2022-06" db="EMBL/GenBank/DDBJ databases">
        <title>Aeoliella straminimaris, a novel planctomycete from sediments.</title>
        <authorList>
            <person name="Vitorino I.R."/>
            <person name="Lage O.M."/>
        </authorList>
    </citation>
    <scope>NUCLEOTIDE SEQUENCE</scope>
    <source>
        <strain evidence="1">ICT_H6.2</strain>
    </source>
</reference>
<dbReference type="InterPro" id="IPR008928">
    <property type="entry name" value="6-hairpin_glycosidase_sf"/>
</dbReference>
<organism evidence="1 2">
    <name type="scientific">Aeoliella straminimaris</name>
    <dbReference type="NCBI Taxonomy" id="2954799"/>
    <lineage>
        <taxon>Bacteria</taxon>
        <taxon>Pseudomonadati</taxon>
        <taxon>Planctomycetota</taxon>
        <taxon>Planctomycetia</taxon>
        <taxon>Pirellulales</taxon>
        <taxon>Lacipirellulaceae</taxon>
        <taxon>Aeoliella</taxon>
    </lineage>
</organism>
<dbReference type="Gene3D" id="1.50.10.20">
    <property type="match status" value="1"/>
</dbReference>
<dbReference type="PROSITE" id="PS00018">
    <property type="entry name" value="EF_HAND_1"/>
    <property type="match status" value="1"/>
</dbReference>
<accession>A0A9X2FJC7</accession>
<protein>
    <submittedName>
        <fullName evidence="1">Glycoside hydrolase family 76 protein</fullName>
    </submittedName>
</protein>
<dbReference type="InterPro" id="IPR005198">
    <property type="entry name" value="Glyco_hydro_76"/>
</dbReference>
<dbReference type="PANTHER" id="PTHR47791">
    <property type="entry name" value="MEIOTICALLY UP-REGULATED GENE 191 PROTEIN"/>
    <property type="match status" value="1"/>
</dbReference>
<gene>
    <name evidence="1" type="ORF">NG895_29885</name>
</gene>
<dbReference type="GO" id="GO:0005975">
    <property type="term" value="P:carbohydrate metabolic process"/>
    <property type="evidence" value="ECO:0007669"/>
    <property type="project" value="InterPro"/>
</dbReference>